<keyword evidence="1" id="KW-0677">Repeat</keyword>
<evidence type="ECO:0000256" key="2">
    <source>
        <dbReference type="ARBA" id="ARBA00023043"/>
    </source>
</evidence>
<keyword evidence="2 3" id="KW-0040">ANK repeat</keyword>
<evidence type="ECO:0000256" key="3">
    <source>
        <dbReference type="PROSITE-ProRule" id="PRU00023"/>
    </source>
</evidence>
<dbReference type="SUPFAM" id="SSF48403">
    <property type="entry name" value="Ankyrin repeat"/>
    <property type="match status" value="1"/>
</dbReference>
<dbReference type="PROSITE" id="PS50297">
    <property type="entry name" value="ANK_REP_REGION"/>
    <property type="match status" value="3"/>
</dbReference>
<gene>
    <name evidence="4" type="ORF">PHMEG_00032703</name>
</gene>
<dbReference type="Pfam" id="PF12796">
    <property type="entry name" value="Ank_2"/>
    <property type="match status" value="1"/>
</dbReference>
<dbReference type="OrthoDB" id="46760at2759"/>
<dbReference type="PROSITE" id="PS50088">
    <property type="entry name" value="ANK_REPEAT"/>
    <property type="match status" value="3"/>
</dbReference>
<proteinExistence type="predicted"/>
<dbReference type="InterPro" id="IPR002110">
    <property type="entry name" value="Ankyrin_rpt"/>
</dbReference>
<dbReference type="GO" id="GO:0000502">
    <property type="term" value="C:proteasome complex"/>
    <property type="evidence" value="ECO:0007669"/>
    <property type="project" value="UniProtKB-KW"/>
</dbReference>
<evidence type="ECO:0000313" key="5">
    <source>
        <dbReference type="Proteomes" id="UP000198211"/>
    </source>
</evidence>
<protein>
    <submittedName>
        <fullName evidence="4">26S proteasome non-ATPase regulatory protein</fullName>
    </submittedName>
</protein>
<evidence type="ECO:0000313" key="4">
    <source>
        <dbReference type="EMBL" id="OWY96908.1"/>
    </source>
</evidence>
<dbReference type="EMBL" id="NBNE01011077">
    <property type="protein sequence ID" value="OWY96908.1"/>
    <property type="molecule type" value="Genomic_DNA"/>
</dbReference>
<keyword evidence="5" id="KW-1185">Reference proteome</keyword>
<dbReference type="STRING" id="4795.A0A225UVV5"/>
<comment type="caution">
    <text evidence="4">The sequence shown here is derived from an EMBL/GenBank/DDBJ whole genome shotgun (WGS) entry which is preliminary data.</text>
</comment>
<dbReference type="Pfam" id="PF13606">
    <property type="entry name" value="Ank_3"/>
    <property type="match status" value="1"/>
</dbReference>
<sequence>MNIAQEAKLKQVWEESKREAADEMIDLIQQGLDVKSDKLGQTALSFAVANGHIDVVTLLLDRGADIAAQDKRDRTALHLAAANGHREVVSLLLERGANVAAQDKIRWTALHCACSKGHRDVASLLLERGADVAAQDDVRIAVILYSEDTYLCHIHVYVLSWIPIPREN</sequence>
<feature type="repeat" description="ANK" evidence="3">
    <location>
        <begin position="39"/>
        <end position="71"/>
    </location>
</feature>
<feature type="repeat" description="ANK" evidence="3">
    <location>
        <begin position="72"/>
        <end position="104"/>
    </location>
</feature>
<dbReference type="InterPro" id="IPR036770">
    <property type="entry name" value="Ankyrin_rpt-contain_sf"/>
</dbReference>
<dbReference type="PANTHER" id="PTHR24198:SF165">
    <property type="entry name" value="ANKYRIN REPEAT-CONTAINING PROTEIN-RELATED"/>
    <property type="match status" value="1"/>
</dbReference>
<dbReference type="Gene3D" id="1.25.40.20">
    <property type="entry name" value="Ankyrin repeat-containing domain"/>
    <property type="match status" value="2"/>
</dbReference>
<keyword evidence="4" id="KW-0647">Proteasome</keyword>
<dbReference type="PANTHER" id="PTHR24198">
    <property type="entry name" value="ANKYRIN REPEAT AND PROTEIN KINASE DOMAIN-CONTAINING PROTEIN"/>
    <property type="match status" value="1"/>
</dbReference>
<feature type="repeat" description="ANK" evidence="3">
    <location>
        <begin position="105"/>
        <end position="137"/>
    </location>
</feature>
<dbReference type="PRINTS" id="PR01415">
    <property type="entry name" value="ANKYRIN"/>
</dbReference>
<evidence type="ECO:0000256" key="1">
    <source>
        <dbReference type="ARBA" id="ARBA00022737"/>
    </source>
</evidence>
<organism evidence="4 5">
    <name type="scientific">Phytophthora megakarya</name>
    <dbReference type="NCBI Taxonomy" id="4795"/>
    <lineage>
        <taxon>Eukaryota</taxon>
        <taxon>Sar</taxon>
        <taxon>Stramenopiles</taxon>
        <taxon>Oomycota</taxon>
        <taxon>Peronosporomycetes</taxon>
        <taxon>Peronosporales</taxon>
        <taxon>Peronosporaceae</taxon>
        <taxon>Phytophthora</taxon>
    </lineage>
</organism>
<dbReference type="AlphaFoldDB" id="A0A225UVV5"/>
<name>A0A225UVV5_9STRA</name>
<dbReference type="SMART" id="SM00248">
    <property type="entry name" value="ANK"/>
    <property type="match status" value="3"/>
</dbReference>
<accession>A0A225UVV5</accession>
<dbReference type="Proteomes" id="UP000198211">
    <property type="component" value="Unassembled WGS sequence"/>
</dbReference>
<reference evidence="5" key="1">
    <citation type="submission" date="2017-03" db="EMBL/GenBank/DDBJ databases">
        <title>Phytopthora megakarya and P. palmivora, two closely related causual agents of cacao black pod achieved similar genome size and gene model numbers by different mechanisms.</title>
        <authorList>
            <person name="Ali S."/>
            <person name="Shao J."/>
            <person name="Larry D.J."/>
            <person name="Kronmiller B."/>
            <person name="Shen D."/>
            <person name="Strem M.D."/>
            <person name="Melnick R.L."/>
            <person name="Guiltinan M.J."/>
            <person name="Tyler B.M."/>
            <person name="Meinhardt L.W."/>
            <person name="Bailey B.A."/>
        </authorList>
    </citation>
    <scope>NUCLEOTIDE SEQUENCE [LARGE SCALE GENOMIC DNA]</scope>
    <source>
        <strain evidence="5">zdho120</strain>
    </source>
</reference>